<name>A0A1H2DPC1_9BACT</name>
<evidence type="ECO:0000313" key="1">
    <source>
        <dbReference type="EMBL" id="SDT84656.1"/>
    </source>
</evidence>
<protein>
    <submittedName>
        <fullName evidence="1">Uncharacterized protein</fullName>
    </submittedName>
</protein>
<gene>
    <name evidence="1" type="ORF">SAMN04487931_101339</name>
</gene>
<organism evidence="1 2">
    <name type="scientific">Desulfobacula phenolica</name>
    <dbReference type="NCBI Taxonomy" id="90732"/>
    <lineage>
        <taxon>Bacteria</taxon>
        <taxon>Pseudomonadati</taxon>
        <taxon>Thermodesulfobacteriota</taxon>
        <taxon>Desulfobacteria</taxon>
        <taxon>Desulfobacterales</taxon>
        <taxon>Desulfobacteraceae</taxon>
        <taxon>Desulfobacula</taxon>
    </lineage>
</organism>
<dbReference type="AlphaFoldDB" id="A0A1H2DPC1"/>
<reference evidence="2" key="1">
    <citation type="submission" date="2016-10" db="EMBL/GenBank/DDBJ databases">
        <authorList>
            <person name="Varghese N."/>
            <person name="Submissions S."/>
        </authorList>
    </citation>
    <scope>NUCLEOTIDE SEQUENCE [LARGE SCALE GENOMIC DNA]</scope>
    <source>
        <strain evidence="2">DSM 3384</strain>
    </source>
</reference>
<accession>A0A1H2DPC1</accession>
<dbReference type="Proteomes" id="UP000199608">
    <property type="component" value="Unassembled WGS sequence"/>
</dbReference>
<sequence length="456" mass="50768">MVCILLSHLSIMLKQIKIYTTVLAIIIFCVCSFSSAETSGNQSSLLGLINQIRTAPFSYALSLGYDTEFLKEKGILPDTALEPYVMDESLSSGAADENIFVDEKSTAAEENGQVHLLTVETGGVVTFLNFMSSDIAGKIFIDYLFKQELENKNFQYILSSDYAYVGFSIKSGVTEAQMNAWFFTIRLGSSVLKSEGQVLNLINQVRSEPWKVQAYLDKELIEIFYENWNVFHSLGREYSPLFFDSSLHLSAVAGSFYMLNGIYPEPLLFPMTPSERSVHYGYNGPSVLESVVEVACEKDNTVACVNKIFSSLVLNEFKAWPAGATVFSSEFQNAGLGISLCSEKEFDMVLTLDVGIGVNDTDEQNSRIYGILFWDNDENSLYTPGEEIARETVMVYDEDLNPLKSVVTNNAGHFSITLESNKNYFFSSEPEGSSVSEKIFVATDKFVKLPCIPHPL</sequence>
<keyword evidence="2" id="KW-1185">Reference proteome</keyword>
<evidence type="ECO:0000313" key="2">
    <source>
        <dbReference type="Proteomes" id="UP000199608"/>
    </source>
</evidence>
<dbReference type="EMBL" id="FNLL01000001">
    <property type="protein sequence ID" value="SDT84656.1"/>
    <property type="molecule type" value="Genomic_DNA"/>
</dbReference>
<proteinExistence type="predicted"/>